<dbReference type="PROSITE" id="PS50853">
    <property type="entry name" value="FN3"/>
    <property type="match status" value="1"/>
</dbReference>
<sequence>MPAEPGESAPEAPEESDSEAPEGAEPLGEDTAAQSLQAAASGAGPFADVPANHQFAAEIAWLAGTRVTTGYADGTFRPKSAVTREAMAAFLERFDTGVPLPPQTFSPFTDVGTGHKFFSEIIWLSANGITTGYADGRFSPGGAVERQAMAAFLYRAAGKPAFTAPATPSFTDVPRSHQFYREVEWLASTGVTTGYKDGTFKPNASVERQAMAAFLSRFERKYYGGKASAATAPSPGALSVSSRTTSSLTLAWPAVSGAAKYRLAWSRARGGELASTVETTGTAQLVSGLRPDLDYFVTLTALNGSGKAIGTAAKLTAHTTALAPVSVATFNVAASKPATSPWVLWKERRQAVWERVNSRHPDVIALQEASFNPVTASGDPGTGHPVGVNTRFYGDVVRGFKSAGGTSYKLTNEYPWNCANAWNPADPSSGGTKRCQYVNNGASLDVRIAYNPDTVTMVSQGSRILGGENPSGWAFDKEMERYLAYAVFEQKATGKRFFFATLHLHPSDTAKREAHAKAARTLIDELNTAKLPVVLTGDFNTNHWTSGGNDYTRIVGSFTNNGYKNVMGTRPASYTRQDTGLRTAYVGRANCNSFNGFAKQYALASSGSSNIAKCWNDSFRQVTNVGNNLDYILVKGVSRVPVWETMLNIDNSGTVQGAAPSDHVMLRAEILL</sequence>
<keyword evidence="1" id="KW-0378">Hydrolase</keyword>
<evidence type="ECO:0000259" key="4">
    <source>
        <dbReference type="PROSITE" id="PS50853"/>
    </source>
</evidence>
<comment type="caution">
    <text evidence="6">The sequence shown here is derived from an EMBL/GenBank/DDBJ whole genome shotgun (WGS) entry which is preliminary data.</text>
</comment>
<feature type="domain" description="SLH" evidence="5">
    <location>
        <begin position="106"/>
        <end position="165"/>
    </location>
</feature>
<protein>
    <recommendedName>
        <fullName evidence="8">Fibronectin type-III domain-containing protein</fullName>
    </recommendedName>
</protein>
<feature type="domain" description="SLH" evidence="5">
    <location>
        <begin position="42"/>
        <end position="105"/>
    </location>
</feature>
<dbReference type="Pfam" id="PF00041">
    <property type="entry name" value="fn3"/>
    <property type="match status" value="1"/>
</dbReference>
<dbReference type="InterPro" id="IPR003961">
    <property type="entry name" value="FN3_dom"/>
</dbReference>
<evidence type="ECO:0000256" key="1">
    <source>
        <dbReference type="ARBA" id="ARBA00023295"/>
    </source>
</evidence>
<dbReference type="InterPro" id="IPR051465">
    <property type="entry name" value="Cell_Envelope_Struct_Comp"/>
</dbReference>
<feature type="compositionally biased region" description="Low complexity" evidence="3">
    <location>
        <begin position="23"/>
        <end position="41"/>
    </location>
</feature>
<feature type="domain" description="SLH" evidence="5">
    <location>
        <begin position="166"/>
        <end position="229"/>
    </location>
</feature>
<evidence type="ECO:0000313" key="6">
    <source>
        <dbReference type="EMBL" id="PRI10205.1"/>
    </source>
</evidence>
<dbReference type="SMART" id="SM00060">
    <property type="entry name" value="FN3"/>
    <property type="match status" value="1"/>
</dbReference>
<dbReference type="PROSITE" id="PS51272">
    <property type="entry name" value="SLH"/>
    <property type="match status" value="3"/>
</dbReference>
<dbReference type="Gene3D" id="2.60.40.10">
    <property type="entry name" value="Immunoglobulins"/>
    <property type="match status" value="1"/>
</dbReference>
<dbReference type="Pfam" id="PF03372">
    <property type="entry name" value="Exo_endo_phos"/>
    <property type="match status" value="1"/>
</dbReference>
<gene>
    <name evidence="6" type="ORF">B4915_12400</name>
</gene>
<evidence type="ECO:0000256" key="2">
    <source>
        <dbReference type="ARBA" id="ARBA00023326"/>
    </source>
</evidence>
<dbReference type="InterPro" id="IPR001119">
    <property type="entry name" value="SLH_dom"/>
</dbReference>
<dbReference type="GO" id="GO:0016798">
    <property type="term" value="F:hydrolase activity, acting on glycosyl bonds"/>
    <property type="evidence" value="ECO:0007669"/>
    <property type="project" value="UniProtKB-KW"/>
</dbReference>
<dbReference type="Gene3D" id="3.60.10.10">
    <property type="entry name" value="Endonuclease/exonuclease/phosphatase"/>
    <property type="match status" value="2"/>
</dbReference>
<dbReference type="InterPro" id="IPR036691">
    <property type="entry name" value="Endo/exonu/phosph_ase_sf"/>
</dbReference>
<dbReference type="Proteomes" id="UP000238650">
    <property type="component" value="Unassembled WGS sequence"/>
</dbReference>
<keyword evidence="7" id="KW-1185">Reference proteome</keyword>
<dbReference type="SUPFAM" id="SSF49265">
    <property type="entry name" value="Fibronectin type III"/>
    <property type="match status" value="1"/>
</dbReference>
<dbReference type="InterPro" id="IPR005135">
    <property type="entry name" value="Endo/exonuclease/phosphatase"/>
</dbReference>
<dbReference type="PANTHER" id="PTHR43308">
    <property type="entry name" value="OUTER MEMBRANE PROTEIN ALPHA-RELATED"/>
    <property type="match status" value="1"/>
</dbReference>
<dbReference type="AlphaFoldDB" id="A0A2S9QKU4"/>
<keyword evidence="2" id="KW-0624">Polysaccharide degradation</keyword>
<evidence type="ECO:0000259" key="5">
    <source>
        <dbReference type="PROSITE" id="PS51272"/>
    </source>
</evidence>
<keyword evidence="2" id="KW-0119">Carbohydrate metabolism</keyword>
<evidence type="ECO:0008006" key="8">
    <source>
        <dbReference type="Google" id="ProtNLM"/>
    </source>
</evidence>
<reference evidence="6 7" key="1">
    <citation type="journal article" date="2017" name="New Microbes New Infect">
        <title>Genome sequence of 'Leucobacter massiliensis' sp. nov. isolated from human pharynx after travel to the 2014 Hajj.</title>
        <authorList>
            <person name="Leangapichart T."/>
            <person name="Gautret P."/>
            <person name="Nguyen T.T."/>
            <person name="Armstrong N."/>
            <person name="Rolain J.M."/>
        </authorList>
    </citation>
    <scope>NUCLEOTIDE SEQUENCE [LARGE SCALE GENOMIC DNA]</scope>
    <source>
        <strain evidence="6 7">122RC15</strain>
    </source>
</reference>
<dbReference type="GO" id="GO:0000272">
    <property type="term" value="P:polysaccharide catabolic process"/>
    <property type="evidence" value="ECO:0007669"/>
    <property type="project" value="UniProtKB-KW"/>
</dbReference>
<dbReference type="SUPFAM" id="SSF56219">
    <property type="entry name" value="DNase I-like"/>
    <property type="match status" value="1"/>
</dbReference>
<dbReference type="PANTHER" id="PTHR43308:SF5">
    <property type="entry name" value="S-LAYER PROTEIN _ PEPTIDOGLYCAN ENDO-BETA-N-ACETYLGLUCOSAMINIDASE"/>
    <property type="match status" value="1"/>
</dbReference>
<keyword evidence="1" id="KW-0326">Glycosidase</keyword>
<feature type="region of interest" description="Disordered" evidence="3">
    <location>
        <begin position="1"/>
        <end position="41"/>
    </location>
</feature>
<feature type="domain" description="Fibronectin type-III" evidence="4">
    <location>
        <begin position="234"/>
        <end position="323"/>
    </location>
</feature>
<evidence type="ECO:0000313" key="7">
    <source>
        <dbReference type="Proteomes" id="UP000238650"/>
    </source>
</evidence>
<feature type="compositionally biased region" description="Acidic residues" evidence="3">
    <location>
        <begin position="12"/>
        <end position="22"/>
    </location>
</feature>
<name>A0A2S9QKU4_9MICO</name>
<dbReference type="EMBL" id="MWZD01000022">
    <property type="protein sequence ID" value="PRI10205.1"/>
    <property type="molecule type" value="Genomic_DNA"/>
</dbReference>
<organism evidence="6 7">
    <name type="scientific">Leucobacter massiliensis</name>
    <dbReference type="NCBI Taxonomy" id="1686285"/>
    <lineage>
        <taxon>Bacteria</taxon>
        <taxon>Bacillati</taxon>
        <taxon>Actinomycetota</taxon>
        <taxon>Actinomycetes</taxon>
        <taxon>Micrococcales</taxon>
        <taxon>Microbacteriaceae</taxon>
        <taxon>Leucobacter</taxon>
    </lineage>
</organism>
<dbReference type="CDD" id="cd00063">
    <property type="entry name" value="FN3"/>
    <property type="match status" value="1"/>
</dbReference>
<accession>A0A2S9QKU4</accession>
<feature type="compositionally biased region" description="Low complexity" evidence="3">
    <location>
        <begin position="1"/>
        <end position="11"/>
    </location>
</feature>
<evidence type="ECO:0000256" key="3">
    <source>
        <dbReference type="SAM" id="MobiDB-lite"/>
    </source>
</evidence>
<dbReference type="InterPro" id="IPR013783">
    <property type="entry name" value="Ig-like_fold"/>
</dbReference>
<dbReference type="InterPro" id="IPR036116">
    <property type="entry name" value="FN3_sf"/>
</dbReference>
<dbReference type="Pfam" id="PF00395">
    <property type="entry name" value="SLH"/>
    <property type="match status" value="3"/>
</dbReference>
<proteinExistence type="predicted"/>